<dbReference type="AlphaFoldDB" id="A0A327YRY2"/>
<dbReference type="Proteomes" id="UP000248555">
    <property type="component" value="Unassembled WGS sequence"/>
</dbReference>
<protein>
    <recommendedName>
        <fullName evidence="3">WXG100 family type VII secretion target</fullName>
    </recommendedName>
</protein>
<accession>A0A327YRY2</accession>
<keyword evidence="2" id="KW-1185">Reference proteome</keyword>
<gene>
    <name evidence="1" type="ORF">B0I26_101271</name>
</gene>
<reference evidence="1 2" key="1">
    <citation type="submission" date="2018-06" db="EMBL/GenBank/DDBJ databases">
        <title>Genomic Encyclopedia of Type Strains, Phase III (KMG-III): the genomes of soil and plant-associated and newly described type strains.</title>
        <authorList>
            <person name="Whitman W."/>
        </authorList>
    </citation>
    <scope>NUCLEOTIDE SEQUENCE [LARGE SCALE GENOMIC DNA]</scope>
    <source>
        <strain evidence="1 2">CGMCC 1.8979</strain>
    </source>
</reference>
<comment type="caution">
    <text evidence="1">The sequence shown here is derived from an EMBL/GenBank/DDBJ whole genome shotgun (WGS) entry which is preliminary data.</text>
</comment>
<dbReference type="EMBL" id="QLMH01000001">
    <property type="protein sequence ID" value="RAK23311.1"/>
    <property type="molecule type" value="Genomic_DNA"/>
</dbReference>
<proteinExistence type="predicted"/>
<organism evidence="1 2">
    <name type="scientific">Paranoxybacillus vitaminiphilus</name>
    <dbReference type="NCBI Taxonomy" id="581036"/>
    <lineage>
        <taxon>Bacteria</taxon>
        <taxon>Bacillati</taxon>
        <taxon>Bacillota</taxon>
        <taxon>Bacilli</taxon>
        <taxon>Bacillales</taxon>
        <taxon>Anoxybacillaceae</taxon>
        <taxon>Paranoxybacillus</taxon>
    </lineage>
</organism>
<evidence type="ECO:0008006" key="3">
    <source>
        <dbReference type="Google" id="ProtNLM"/>
    </source>
</evidence>
<evidence type="ECO:0000313" key="2">
    <source>
        <dbReference type="Proteomes" id="UP000248555"/>
    </source>
</evidence>
<name>A0A327YRY2_9BACL</name>
<evidence type="ECO:0000313" key="1">
    <source>
        <dbReference type="EMBL" id="RAK23311.1"/>
    </source>
</evidence>
<sequence length="501" mass="54907">MRTEEFEYTQILPEDEAKELQIFQQKFIESYINHKDKMDVEEWLRVELKNNLPEKTDTEIEKISKEIVETLKVNETSKMSLQEAIKNGRSKESWFANQLKQSTSHLSTAQTAEYLHTLDEAMKNANQSMYNTIITKNGTINQNLNLDGFIAEQHHVNSFNLKAAVKGSEYRAEVLLPKDGQTYGKNSVDIVIKDRTGKIVERYQAKYGKTAEDTIRMINEGNYNNQRLLVPAEQVEEVQKAFPNKTVVASIGSGEIKSEPLEKIRAKELQKEAQSGRWNDLNWNEYKNKDLAIGIGKQAGYAAIQGAAIGAGIELAKKVCNGEEIKSEEIVEQVLMSGADFGIKAATAGALKVAVEKGVVTVIPKGTPAGTIANIAYIAIENIKILGKVATGEMTIREGFEKIEQTTVATVAGIAASTEGALIGATVGSVFGPVGAAVGSFIGGTVGYIAGSKVGETIVKTHQKIRNKAREIVKEVGSTVASEVKNTWNSVKSFASRWFAR</sequence>